<dbReference type="Proteomes" id="UP000244896">
    <property type="component" value="Chromosome"/>
</dbReference>
<dbReference type="SMART" id="SM00028">
    <property type="entry name" value="TPR"/>
    <property type="match status" value="2"/>
</dbReference>
<feature type="chain" id="PRO_5016112171" evidence="3">
    <location>
        <begin position="33"/>
        <end position="493"/>
    </location>
</feature>
<proteinExistence type="predicted"/>
<evidence type="ECO:0000313" key="5">
    <source>
        <dbReference type="Proteomes" id="UP000244896"/>
    </source>
</evidence>
<dbReference type="SUPFAM" id="SSF48452">
    <property type="entry name" value="TPR-like"/>
    <property type="match status" value="1"/>
</dbReference>
<keyword evidence="3" id="KW-0732">Signal</keyword>
<keyword evidence="1" id="KW-0802">TPR repeat</keyword>
<dbReference type="InterPro" id="IPR011990">
    <property type="entry name" value="TPR-like_helical_dom_sf"/>
</dbReference>
<evidence type="ECO:0000256" key="2">
    <source>
        <dbReference type="SAM" id="MobiDB-lite"/>
    </source>
</evidence>
<feature type="compositionally biased region" description="Basic and acidic residues" evidence="2">
    <location>
        <begin position="451"/>
        <end position="469"/>
    </location>
</feature>
<evidence type="ECO:0000313" key="4">
    <source>
        <dbReference type="EMBL" id="AWI08886.1"/>
    </source>
</evidence>
<dbReference type="OrthoDB" id="191165at2"/>
<dbReference type="InterPro" id="IPR019734">
    <property type="entry name" value="TPR_rpt"/>
</dbReference>
<dbReference type="AlphaFoldDB" id="A0A2U8E284"/>
<reference evidence="4 5" key="1">
    <citation type="journal article" date="2018" name="Syst. Appl. Microbiol.">
        <title>Ereboglobus luteus gen. nov. sp. nov. from cockroach guts, and new insights into the oxygen relationship of the genera Opitutus and Didymococcus (Verrucomicrobia: Opitutaceae).</title>
        <authorList>
            <person name="Tegtmeier D."/>
            <person name="Belitz A."/>
            <person name="Radek R."/>
            <person name="Heimerl T."/>
            <person name="Brune A."/>
        </authorList>
    </citation>
    <scope>NUCLEOTIDE SEQUENCE [LARGE SCALE GENOMIC DNA]</scope>
    <source>
        <strain evidence="4 5">Ho45</strain>
    </source>
</reference>
<organism evidence="4 5">
    <name type="scientific">Ereboglobus luteus</name>
    <dbReference type="NCBI Taxonomy" id="1796921"/>
    <lineage>
        <taxon>Bacteria</taxon>
        <taxon>Pseudomonadati</taxon>
        <taxon>Verrucomicrobiota</taxon>
        <taxon>Opitutia</taxon>
        <taxon>Opitutales</taxon>
        <taxon>Opitutaceae</taxon>
        <taxon>Ereboglobus</taxon>
    </lineage>
</organism>
<dbReference type="Gene3D" id="1.25.40.10">
    <property type="entry name" value="Tetratricopeptide repeat domain"/>
    <property type="match status" value="2"/>
</dbReference>
<feature type="repeat" description="TPR" evidence="1">
    <location>
        <begin position="405"/>
        <end position="438"/>
    </location>
</feature>
<dbReference type="Pfam" id="PF13181">
    <property type="entry name" value="TPR_8"/>
    <property type="match status" value="1"/>
</dbReference>
<protein>
    <submittedName>
        <fullName evidence="4">Uncharacterized protein</fullName>
    </submittedName>
</protein>
<sequence>MSRNRRTLSSFPAKLGMLLIAAITSISLVAQQAPKPELSEKVSESIQAIGKKIVEEPRDLDGAINDINALLVQVKPDSYDTAYLTQLKAQAYINKQDYASTIPLLETVYQLSKEHKYFGVEQELGIMWMLAQLYVQDAGTEKNAEIQKNKFAKALSMVREWLSKTKKPTFEAYHYAASILYQQATGGGSGAEVDKELLKQAAQECQNALTMSIRAREQIYQLLVAIAQAANEYETATKYLELMVAANPKSAQYWTMLLSMYLGSAEGLPEGSFLRNDAYARAVYTIERAQANGFMTAPQDYQRKLACYFNSGQFEGTVDILEDGLRNGKVENTQKNWELLSSCYLQLNRTQKAIDTLVDASKIFKDSGDLDMQIGYLYYGNEQYQKALEFMKVARDKGVDKNRTASLLFFIGYLHFELKELDEALASVEKALEVDANNQNAREVHRAIKEAIDDRNRNLKKDEPAEKKKATPRLGNKPRTHSNPPNNPENYRP</sequence>
<keyword evidence="5" id="KW-1185">Reference proteome</keyword>
<evidence type="ECO:0000256" key="3">
    <source>
        <dbReference type="SAM" id="SignalP"/>
    </source>
</evidence>
<dbReference type="PROSITE" id="PS50005">
    <property type="entry name" value="TPR"/>
    <property type="match status" value="1"/>
</dbReference>
<feature type="signal peptide" evidence="3">
    <location>
        <begin position="1"/>
        <end position="32"/>
    </location>
</feature>
<feature type="region of interest" description="Disordered" evidence="2">
    <location>
        <begin position="451"/>
        <end position="493"/>
    </location>
</feature>
<dbReference type="RefSeq" id="WP_108824698.1">
    <property type="nucleotide sequence ID" value="NZ_CP023004.1"/>
</dbReference>
<dbReference type="EMBL" id="CP023004">
    <property type="protein sequence ID" value="AWI08886.1"/>
    <property type="molecule type" value="Genomic_DNA"/>
</dbReference>
<accession>A0A2U8E284</accession>
<dbReference type="KEGG" id="elut:CKA38_06130"/>
<name>A0A2U8E284_9BACT</name>
<evidence type="ECO:0000256" key="1">
    <source>
        <dbReference type="PROSITE-ProRule" id="PRU00339"/>
    </source>
</evidence>
<gene>
    <name evidence="4" type="ORF">CKA38_06130</name>
</gene>